<evidence type="ECO:0000313" key="2">
    <source>
        <dbReference type="EMBL" id="KKW00077.1"/>
    </source>
</evidence>
<dbReference type="Proteomes" id="UP000034637">
    <property type="component" value="Unassembled WGS sequence"/>
</dbReference>
<keyword evidence="1" id="KW-0472">Membrane</keyword>
<evidence type="ECO:0000313" key="3">
    <source>
        <dbReference type="Proteomes" id="UP000034637"/>
    </source>
</evidence>
<feature type="transmembrane region" description="Helical" evidence="1">
    <location>
        <begin position="12"/>
        <end position="32"/>
    </location>
</feature>
<accession>A0A0G1XC04</accession>
<keyword evidence="1" id="KW-1133">Transmembrane helix</keyword>
<keyword evidence="1" id="KW-0812">Transmembrane</keyword>
<feature type="non-terminal residue" evidence="2">
    <location>
        <position position="35"/>
    </location>
</feature>
<proteinExistence type="predicted"/>
<dbReference type="AlphaFoldDB" id="A0A0G1XC04"/>
<protein>
    <submittedName>
        <fullName evidence="2">Uncharacterized protein</fullName>
    </submittedName>
</protein>
<dbReference type="EMBL" id="LCPP01000016">
    <property type="protein sequence ID" value="KKW00077.1"/>
    <property type="molecule type" value="Genomic_DNA"/>
</dbReference>
<reference evidence="2 3" key="1">
    <citation type="journal article" date="2015" name="Nature">
        <title>rRNA introns, odd ribosomes, and small enigmatic genomes across a large radiation of phyla.</title>
        <authorList>
            <person name="Brown C.T."/>
            <person name="Hug L.A."/>
            <person name="Thomas B.C."/>
            <person name="Sharon I."/>
            <person name="Castelle C.J."/>
            <person name="Singh A."/>
            <person name="Wilkins M.J."/>
            <person name="Williams K.H."/>
            <person name="Banfield J.F."/>
        </authorList>
    </citation>
    <scope>NUCLEOTIDE SEQUENCE [LARGE SCALE GENOMIC DNA]</scope>
</reference>
<evidence type="ECO:0000256" key="1">
    <source>
        <dbReference type="SAM" id="Phobius"/>
    </source>
</evidence>
<comment type="caution">
    <text evidence="2">The sequence shown here is derived from an EMBL/GenBank/DDBJ whole genome shotgun (WGS) entry which is preliminary data.</text>
</comment>
<sequence>MPRKIEISHRTIVFIAIFIFLIWFIVQIKDILLML</sequence>
<organism evidence="2 3">
    <name type="scientific">Candidatus Amesbacteria bacterium GW2011_GWA1_48_9</name>
    <dbReference type="NCBI Taxonomy" id="1618355"/>
    <lineage>
        <taxon>Bacteria</taxon>
        <taxon>Candidatus Amesiibacteriota</taxon>
    </lineage>
</organism>
<gene>
    <name evidence="2" type="ORF">UY33_C0016G0001</name>
</gene>
<name>A0A0G1XC04_9BACT</name>